<protein>
    <recommendedName>
        <fullName evidence="2">F-box domain-containing protein</fullName>
    </recommendedName>
</protein>
<evidence type="ECO:0000256" key="1">
    <source>
        <dbReference type="SAM" id="MobiDB-lite"/>
    </source>
</evidence>
<dbReference type="GO" id="GO:0007088">
    <property type="term" value="P:regulation of mitotic nuclear division"/>
    <property type="evidence" value="ECO:0007669"/>
    <property type="project" value="InterPro"/>
</dbReference>
<feature type="compositionally biased region" description="Low complexity" evidence="1">
    <location>
        <begin position="27"/>
        <end position="44"/>
    </location>
</feature>
<dbReference type="CDD" id="cd22086">
    <property type="entry name" value="F-box_EMI"/>
    <property type="match status" value="1"/>
</dbReference>
<dbReference type="InterPro" id="IPR001810">
    <property type="entry name" value="F-box_dom"/>
</dbReference>
<dbReference type="PANTHER" id="PTHR15493">
    <property type="entry name" value="F-BOX ONLY PROTEIN 5 AND 43"/>
    <property type="match status" value="1"/>
</dbReference>
<evidence type="ECO:0000313" key="3">
    <source>
        <dbReference type="EMBL" id="KAK7603168.1"/>
    </source>
</evidence>
<dbReference type="SUPFAM" id="SSF81383">
    <property type="entry name" value="F-box domain"/>
    <property type="match status" value="1"/>
</dbReference>
<keyword evidence="4" id="KW-1185">Reference proteome</keyword>
<proteinExistence type="predicted"/>
<dbReference type="InterPro" id="IPR036047">
    <property type="entry name" value="F-box-like_dom_sf"/>
</dbReference>
<name>A0AAN9Y7R5_9HEMI</name>
<dbReference type="Gene3D" id="1.20.1280.50">
    <property type="match status" value="1"/>
</dbReference>
<dbReference type="AlphaFoldDB" id="A0AAN9Y7R5"/>
<dbReference type="Proteomes" id="UP001367676">
    <property type="component" value="Unassembled WGS sequence"/>
</dbReference>
<accession>A0AAN9Y7R5</accession>
<comment type="caution">
    <text evidence="3">The sequence shown here is derived from an EMBL/GenBank/DDBJ whole genome shotgun (WGS) entry which is preliminary data.</text>
</comment>
<dbReference type="InterPro" id="IPR047147">
    <property type="entry name" value="FBX5_43"/>
</dbReference>
<sequence length="303" mass="34860">MQESTDTKVTSTPLELSRGDLYGSNDSGYHSNSSGFNSSSHTTSLNQTRSRSLTPDNLLYVEPIRESDELFRRNREPSNFKNFRDHSLIGREYVDFFFHLGEKNCYSLILRKILTFLPDEDLNSAAGVSRTWKNIIMSVPPERRRLKQFMKEIKITKENRVMNSSEFDACEMKFESPRSTLTQIQNIRKEFSLSNSPVTSVSPPVAYNNNFRFEAYQKEGRKLKVGKRLFSCPKCKLPSQVDQTRPNTAQCTNSGCNYRFCILCHCEEHKTKMCDFISTPVIRKQSGSVGTIKSKKNLKRLLL</sequence>
<dbReference type="GO" id="GO:0005634">
    <property type="term" value="C:nucleus"/>
    <property type="evidence" value="ECO:0007669"/>
    <property type="project" value="TreeGrafter"/>
</dbReference>
<feature type="compositionally biased region" description="Polar residues" evidence="1">
    <location>
        <begin position="1"/>
        <end position="14"/>
    </location>
</feature>
<dbReference type="PANTHER" id="PTHR15493:SF9">
    <property type="entry name" value="GH14043P"/>
    <property type="match status" value="1"/>
</dbReference>
<gene>
    <name evidence="3" type="ORF">V9T40_003167</name>
</gene>
<evidence type="ECO:0000259" key="2">
    <source>
        <dbReference type="Pfam" id="PF00646"/>
    </source>
</evidence>
<feature type="domain" description="F-box" evidence="2">
    <location>
        <begin position="109"/>
        <end position="141"/>
    </location>
</feature>
<dbReference type="Pfam" id="PF00646">
    <property type="entry name" value="F-box"/>
    <property type="match status" value="1"/>
</dbReference>
<organism evidence="3 4">
    <name type="scientific">Parthenolecanium corni</name>
    <dbReference type="NCBI Taxonomy" id="536013"/>
    <lineage>
        <taxon>Eukaryota</taxon>
        <taxon>Metazoa</taxon>
        <taxon>Ecdysozoa</taxon>
        <taxon>Arthropoda</taxon>
        <taxon>Hexapoda</taxon>
        <taxon>Insecta</taxon>
        <taxon>Pterygota</taxon>
        <taxon>Neoptera</taxon>
        <taxon>Paraneoptera</taxon>
        <taxon>Hemiptera</taxon>
        <taxon>Sternorrhyncha</taxon>
        <taxon>Coccoidea</taxon>
        <taxon>Coccidae</taxon>
        <taxon>Parthenolecanium</taxon>
    </lineage>
</organism>
<evidence type="ECO:0000313" key="4">
    <source>
        <dbReference type="Proteomes" id="UP001367676"/>
    </source>
</evidence>
<feature type="region of interest" description="Disordered" evidence="1">
    <location>
        <begin position="1"/>
        <end position="50"/>
    </location>
</feature>
<dbReference type="GO" id="GO:0045835">
    <property type="term" value="P:negative regulation of meiotic nuclear division"/>
    <property type="evidence" value="ECO:0007669"/>
    <property type="project" value="InterPro"/>
</dbReference>
<dbReference type="Gene3D" id="2.20.25.20">
    <property type="match status" value="1"/>
</dbReference>
<reference evidence="3 4" key="1">
    <citation type="submission" date="2024-03" db="EMBL/GenBank/DDBJ databases">
        <title>Adaptation during the transition from Ophiocordyceps entomopathogen to insect associate is accompanied by gene loss and intensified selection.</title>
        <authorList>
            <person name="Ward C.M."/>
            <person name="Onetto C.A."/>
            <person name="Borneman A.R."/>
        </authorList>
    </citation>
    <scope>NUCLEOTIDE SEQUENCE [LARGE SCALE GENOMIC DNA]</scope>
    <source>
        <strain evidence="3">AWRI1</strain>
        <tissue evidence="3">Single Adult Female</tissue>
    </source>
</reference>
<dbReference type="EMBL" id="JBBCAQ010000006">
    <property type="protein sequence ID" value="KAK7603168.1"/>
    <property type="molecule type" value="Genomic_DNA"/>
</dbReference>